<dbReference type="GO" id="GO:0008173">
    <property type="term" value="F:RNA methyltransferase activity"/>
    <property type="evidence" value="ECO:0007669"/>
    <property type="project" value="InterPro"/>
</dbReference>
<feature type="binding site" evidence="7">
    <location>
        <begin position="289"/>
        <end position="295"/>
    </location>
    <ligand>
        <name>S-adenosyl-L-methionine</name>
        <dbReference type="ChEBI" id="CHEBI:59789"/>
    </ligand>
</feature>
<protein>
    <submittedName>
        <fullName evidence="9">16S rRNA (Cytosine967-C5)-methyltransferase</fullName>
    </submittedName>
</protein>
<dbReference type="InterPro" id="IPR049560">
    <property type="entry name" value="MeTrfase_RsmB-F_NOP2_cat"/>
</dbReference>
<dbReference type="Gene3D" id="3.40.50.150">
    <property type="entry name" value="Vaccinia Virus protein VP39"/>
    <property type="match status" value="1"/>
</dbReference>
<dbReference type="GO" id="GO:0001510">
    <property type="term" value="P:RNA methylation"/>
    <property type="evidence" value="ECO:0007669"/>
    <property type="project" value="InterPro"/>
</dbReference>
<dbReference type="InterPro" id="IPR035926">
    <property type="entry name" value="NusB-like_sf"/>
</dbReference>
<evidence type="ECO:0000256" key="6">
    <source>
        <dbReference type="ARBA" id="ARBA00059465"/>
    </source>
</evidence>
<dbReference type="InterPro" id="IPR018314">
    <property type="entry name" value="RsmB/NOL1/NOP2-like_CS"/>
</dbReference>
<accession>A0A2M9BD06</accession>
<dbReference type="SUPFAM" id="SSF48013">
    <property type="entry name" value="NusB-like"/>
    <property type="match status" value="1"/>
</dbReference>
<dbReference type="Proteomes" id="UP000230842">
    <property type="component" value="Unassembled WGS sequence"/>
</dbReference>
<sequence length="470" mass="50066">MACAYPTVHALAEQRRGAPRGRVDPARRAAYDVLRAVDEDDAYVNLVLPPLLRDRGIAGRDAAFATELTHGTVRRSGTYDLILDHLAPKGIDAPVRDVLRLGTHQLLGMRVPSHAAISTSVDLVRTAVGHRPAGFVNAVLRKVDRLDEAAWVDRVAPPAEQDPIGRLSVEHAHPRWVVEALRDALAAGPTDGDALDDLAALLSADNEPPRVTLVARPGLADVGELGVAGAEPGHWSPYAVRLTEGGDPAAIDAVRDGRAGVQDEGSQLVALAATSAALDGPDARWLDLCAGPGGKAALTAALAAPRGAHLVANEVAPHRARLVAAAVRRLPDVEVVTHDGRTLELPPFDRVLVDAPCTGLGALRRRPEARWRRRPEDVGELVRLQRALLVRAVELTRPGGVVTYATCSPHLAETRGVVEDVLAGREDVTLLDATAALPQVPDLAGTGPYVQLWPHRHGTDAMFVAQLRRR</sequence>
<comment type="similarity">
    <text evidence="1 7">Belongs to the class I-like SAM-binding methyltransferase superfamily. RsmB/NOP family.</text>
</comment>
<feature type="domain" description="SAM-dependent MTase RsmB/NOP-type" evidence="8">
    <location>
        <begin position="184"/>
        <end position="470"/>
    </location>
</feature>
<dbReference type="PROSITE" id="PS01153">
    <property type="entry name" value="NOL1_NOP2_SUN"/>
    <property type="match status" value="1"/>
</dbReference>
<dbReference type="InterPro" id="IPR006027">
    <property type="entry name" value="NusB_RsmB_TIM44"/>
</dbReference>
<feature type="binding site" evidence="7">
    <location>
        <position position="354"/>
    </location>
    <ligand>
        <name>S-adenosyl-L-methionine</name>
        <dbReference type="ChEBI" id="CHEBI:59789"/>
    </ligand>
</feature>
<evidence type="ECO:0000256" key="5">
    <source>
        <dbReference type="ARBA" id="ARBA00022884"/>
    </source>
</evidence>
<evidence type="ECO:0000256" key="3">
    <source>
        <dbReference type="ARBA" id="ARBA00022679"/>
    </source>
</evidence>
<comment type="function">
    <text evidence="6">May act as RNA methyltransferase.</text>
</comment>
<keyword evidence="2 7" id="KW-0489">Methyltransferase</keyword>
<feature type="active site" description="Nucleophile" evidence="7">
    <location>
        <position position="407"/>
    </location>
</feature>
<evidence type="ECO:0000313" key="9">
    <source>
        <dbReference type="EMBL" id="PJJ55836.1"/>
    </source>
</evidence>
<keyword evidence="10" id="KW-1185">Reference proteome</keyword>
<keyword evidence="5 7" id="KW-0694">RNA-binding</keyword>
<dbReference type="Pfam" id="PF01029">
    <property type="entry name" value="NusB"/>
    <property type="match status" value="1"/>
</dbReference>
<evidence type="ECO:0000256" key="7">
    <source>
        <dbReference type="PROSITE-ProRule" id="PRU01023"/>
    </source>
</evidence>
<dbReference type="Pfam" id="PF01189">
    <property type="entry name" value="Methyltr_RsmB-F"/>
    <property type="match status" value="1"/>
</dbReference>
<dbReference type="GO" id="GO:0006355">
    <property type="term" value="P:regulation of DNA-templated transcription"/>
    <property type="evidence" value="ECO:0007669"/>
    <property type="project" value="InterPro"/>
</dbReference>
<dbReference type="FunFam" id="3.40.50.150:FF:000257">
    <property type="entry name" value="16S rRNA methyltransferase"/>
    <property type="match status" value="1"/>
</dbReference>
<dbReference type="GO" id="GO:0003723">
    <property type="term" value="F:RNA binding"/>
    <property type="evidence" value="ECO:0007669"/>
    <property type="project" value="UniProtKB-UniRule"/>
</dbReference>
<dbReference type="SUPFAM" id="SSF53335">
    <property type="entry name" value="S-adenosyl-L-methionine-dependent methyltransferases"/>
    <property type="match status" value="1"/>
</dbReference>
<dbReference type="InterPro" id="IPR029063">
    <property type="entry name" value="SAM-dependent_MTases_sf"/>
</dbReference>
<evidence type="ECO:0000256" key="4">
    <source>
        <dbReference type="ARBA" id="ARBA00022691"/>
    </source>
</evidence>
<dbReference type="EMBL" id="PGEZ01000001">
    <property type="protein sequence ID" value="PJJ55836.1"/>
    <property type="molecule type" value="Genomic_DNA"/>
</dbReference>
<keyword evidence="4 7" id="KW-0949">S-adenosyl-L-methionine</keyword>
<evidence type="ECO:0000259" key="8">
    <source>
        <dbReference type="PROSITE" id="PS51686"/>
    </source>
</evidence>
<reference evidence="9 10" key="1">
    <citation type="submission" date="2017-11" db="EMBL/GenBank/DDBJ databases">
        <title>Genomic Encyclopedia of Archaeal and Bacterial Type Strains, Phase II (KMG-II): From Individual Species to Whole Genera.</title>
        <authorList>
            <person name="Goeker M."/>
        </authorList>
    </citation>
    <scope>NUCLEOTIDE SEQUENCE [LARGE SCALE GENOMIC DNA]</scope>
    <source>
        <strain evidence="9 10">DSM 27763</strain>
    </source>
</reference>
<name>A0A2M9BD06_9ACTN</name>
<dbReference type="InterPro" id="IPR001678">
    <property type="entry name" value="MeTrfase_RsmB-F_NOP2_dom"/>
</dbReference>
<evidence type="ECO:0000256" key="2">
    <source>
        <dbReference type="ARBA" id="ARBA00022603"/>
    </source>
</evidence>
<feature type="binding site" evidence="7">
    <location>
        <position position="339"/>
    </location>
    <ligand>
        <name>S-adenosyl-L-methionine</name>
        <dbReference type="ChEBI" id="CHEBI:59789"/>
    </ligand>
</feature>
<organism evidence="9 10">
    <name type="scientific">Mumia flava</name>
    <dbReference type="NCBI Taxonomy" id="1348852"/>
    <lineage>
        <taxon>Bacteria</taxon>
        <taxon>Bacillati</taxon>
        <taxon>Actinomycetota</taxon>
        <taxon>Actinomycetes</taxon>
        <taxon>Propionibacteriales</taxon>
        <taxon>Nocardioidaceae</taxon>
        <taxon>Mumia</taxon>
    </lineage>
</organism>
<dbReference type="PROSITE" id="PS51686">
    <property type="entry name" value="SAM_MT_RSMB_NOP"/>
    <property type="match status" value="1"/>
</dbReference>
<dbReference type="InterPro" id="IPR023267">
    <property type="entry name" value="RCMT"/>
</dbReference>
<dbReference type="PANTHER" id="PTHR22807">
    <property type="entry name" value="NOP2 YEAST -RELATED NOL1/NOP2/FMU SUN DOMAIN-CONTAINING"/>
    <property type="match status" value="1"/>
</dbReference>
<gene>
    <name evidence="9" type="ORF">CLV56_0035</name>
</gene>
<comment type="caution">
    <text evidence="9">The sequence shown here is derived from an EMBL/GenBank/DDBJ whole genome shotgun (WGS) entry which is preliminary data.</text>
</comment>
<evidence type="ECO:0000313" key="10">
    <source>
        <dbReference type="Proteomes" id="UP000230842"/>
    </source>
</evidence>
<feature type="binding site" evidence="7">
    <location>
        <position position="314"/>
    </location>
    <ligand>
        <name>S-adenosyl-L-methionine</name>
        <dbReference type="ChEBI" id="CHEBI:59789"/>
    </ligand>
</feature>
<dbReference type="PRINTS" id="PR02008">
    <property type="entry name" value="RCMTFAMILY"/>
</dbReference>
<dbReference type="PANTHER" id="PTHR22807:SF53">
    <property type="entry name" value="RIBOSOMAL RNA SMALL SUBUNIT METHYLTRANSFERASE B-RELATED"/>
    <property type="match status" value="1"/>
</dbReference>
<keyword evidence="3 7" id="KW-0808">Transferase</keyword>
<proteinExistence type="inferred from homology"/>
<dbReference type="Gene3D" id="1.10.940.10">
    <property type="entry name" value="NusB-like"/>
    <property type="match status" value="1"/>
</dbReference>
<dbReference type="AlphaFoldDB" id="A0A2M9BD06"/>
<evidence type="ECO:0000256" key="1">
    <source>
        <dbReference type="ARBA" id="ARBA00007494"/>
    </source>
</evidence>